<sequence>MQTKRLLRGVFWTVLAGYFWYFNALHTSGLVGVMQDIFVGIGIVAALFYYVTFVIGLFHRRN</sequence>
<dbReference type="EMBL" id="JAERKF010000005">
    <property type="protein sequence ID" value="MBS1010312.1"/>
    <property type="molecule type" value="Genomic_DNA"/>
</dbReference>
<keyword evidence="1" id="KW-1133">Transmembrane helix</keyword>
<dbReference type="OrthoDB" id="2300111at2"/>
<dbReference type="AlphaFoldDB" id="A0A0C1PWI7"/>
<organism evidence="2 5">
    <name type="scientific">Levilactobacillus brevis</name>
    <name type="common">Lactobacillus brevis</name>
    <dbReference type="NCBI Taxonomy" id="1580"/>
    <lineage>
        <taxon>Bacteria</taxon>
        <taxon>Bacillati</taxon>
        <taxon>Bacillota</taxon>
        <taxon>Bacilli</taxon>
        <taxon>Lactobacillales</taxon>
        <taxon>Lactobacillaceae</taxon>
        <taxon>Levilactobacillus</taxon>
    </lineage>
</organism>
<dbReference type="Proteomes" id="UP000217918">
    <property type="component" value="Unassembled WGS sequence"/>
</dbReference>
<dbReference type="Proteomes" id="UP000676478">
    <property type="component" value="Unassembled WGS sequence"/>
</dbReference>
<dbReference type="RefSeq" id="WP_021742758.1">
    <property type="nucleotide sequence ID" value="NZ_BEWS01000002.1"/>
</dbReference>
<name>A0A0C1PWI7_LEVBR</name>
<reference evidence="3 4" key="1">
    <citation type="submission" date="2017-09" db="EMBL/GenBank/DDBJ databases">
        <title>Genome sequence of Lactobacillus brevis D7.</title>
        <authorList>
            <person name="Kwon M.-S."/>
            <person name="Lim S.K."/>
            <person name="Choi H.-J."/>
        </authorList>
    </citation>
    <scope>NUCLEOTIDE SEQUENCE [LARGE SCALE GENOMIC DNA]</scope>
    <source>
        <strain evidence="3 4">D7</strain>
    </source>
</reference>
<gene>
    <name evidence="3" type="ORF">CNR29_09220</name>
    <name evidence="2" type="ORF">JK167_05635</name>
</gene>
<dbReference type="EMBL" id="NVYO01000001">
    <property type="protein sequence ID" value="PBQ24180.1"/>
    <property type="molecule type" value="Genomic_DNA"/>
</dbReference>
<feature type="transmembrane region" description="Helical" evidence="1">
    <location>
        <begin position="7"/>
        <end position="25"/>
    </location>
</feature>
<reference evidence="2" key="2">
    <citation type="submission" date="2020-12" db="EMBL/GenBank/DDBJ databases">
        <authorList>
            <person name="Mcmullen J.G."/>
        </authorList>
    </citation>
    <scope>NUCLEOTIDE SEQUENCE</scope>
    <source>
        <strain evidence="2">Dm-2019-70</strain>
    </source>
</reference>
<reference evidence="2" key="3">
    <citation type="submission" date="2022-09" db="EMBL/GenBank/DDBJ databases">
        <title>Genome-inferred correspondence between phylogeny and metabolic traits in the wild Drosophila gut microbiome.</title>
        <authorList>
            <person name="Bueno E."/>
            <person name="Blow F."/>
            <person name="Douglas A.E."/>
        </authorList>
    </citation>
    <scope>NUCLEOTIDE SEQUENCE</scope>
    <source>
        <strain evidence="2">Dm-2019-70</strain>
    </source>
</reference>
<evidence type="ECO:0000256" key="1">
    <source>
        <dbReference type="SAM" id="Phobius"/>
    </source>
</evidence>
<evidence type="ECO:0000313" key="4">
    <source>
        <dbReference type="Proteomes" id="UP000217918"/>
    </source>
</evidence>
<dbReference type="GeneID" id="56993430"/>
<evidence type="ECO:0000313" key="2">
    <source>
        <dbReference type="EMBL" id="MBS1010312.1"/>
    </source>
</evidence>
<keyword evidence="1" id="KW-0812">Transmembrane</keyword>
<evidence type="ECO:0000313" key="3">
    <source>
        <dbReference type="EMBL" id="PBQ24180.1"/>
    </source>
</evidence>
<accession>A0A0C1PWI7</accession>
<feature type="transmembrane region" description="Helical" evidence="1">
    <location>
        <begin position="37"/>
        <end position="58"/>
    </location>
</feature>
<evidence type="ECO:0000313" key="5">
    <source>
        <dbReference type="Proteomes" id="UP000676478"/>
    </source>
</evidence>
<proteinExistence type="predicted"/>
<keyword evidence="1" id="KW-0472">Membrane</keyword>
<comment type="caution">
    <text evidence="2">The sequence shown here is derived from an EMBL/GenBank/DDBJ whole genome shotgun (WGS) entry which is preliminary data.</text>
</comment>
<protein>
    <submittedName>
        <fullName evidence="2">Uncharacterized protein</fullName>
    </submittedName>
</protein>